<keyword evidence="7" id="KW-0418">Kinase</keyword>
<keyword evidence="3" id="KW-0521">NADP</keyword>
<gene>
    <name evidence="7" type="ORF">UU02_C0053G0007</name>
</gene>
<sequence length="256" mass="27782">MPQADSSKGQNGQITVIGGSKLFHGAPLLALTTASRLADMTFFASPEPSVGSIAEKVKSELFSFIWIPWEEKENYIEKSDAILIGSGMMRYKKEWNDGGGDETREITRDILLKYPNKKWVIDAGSLQMIEPQWIPAGSVLTPNQKEYQRLFGNMDPSAVAKKFNCVIVYKLPLTTVCSPDRCIEIKGGNAGLTKGGTGDVQAGLTVGLLAKNDPFLAASAASFVVKKAADELYKRVGTVYNADDLAIEIPKVFSGI</sequence>
<dbReference type="Proteomes" id="UP000034293">
    <property type="component" value="Unassembled WGS sequence"/>
</dbReference>
<keyword evidence="2" id="KW-0067">ATP-binding</keyword>
<evidence type="ECO:0000256" key="5">
    <source>
        <dbReference type="ARBA" id="ARBA00023239"/>
    </source>
</evidence>
<dbReference type="InterPro" id="IPR029056">
    <property type="entry name" value="Ribokinase-like"/>
</dbReference>
<dbReference type="GO" id="GO:0016301">
    <property type="term" value="F:kinase activity"/>
    <property type="evidence" value="ECO:0007669"/>
    <property type="project" value="UniProtKB-KW"/>
</dbReference>
<feature type="domain" description="YjeF C-terminal" evidence="6">
    <location>
        <begin position="1"/>
        <end position="256"/>
    </location>
</feature>
<evidence type="ECO:0000256" key="1">
    <source>
        <dbReference type="ARBA" id="ARBA00022741"/>
    </source>
</evidence>
<accession>A0A0G0SHE3</accession>
<dbReference type="PANTHER" id="PTHR12592:SF0">
    <property type="entry name" value="ATP-DEPENDENT (S)-NAD(P)H-HYDRATE DEHYDRATASE"/>
    <property type="match status" value="1"/>
</dbReference>
<dbReference type="Pfam" id="PF01256">
    <property type="entry name" value="Carb_kinase"/>
    <property type="match status" value="1"/>
</dbReference>
<reference evidence="7 8" key="1">
    <citation type="journal article" date="2015" name="Nature">
        <title>rRNA introns, odd ribosomes, and small enigmatic genomes across a large radiation of phyla.</title>
        <authorList>
            <person name="Brown C.T."/>
            <person name="Hug L.A."/>
            <person name="Thomas B.C."/>
            <person name="Sharon I."/>
            <person name="Castelle C.J."/>
            <person name="Singh A."/>
            <person name="Wilkins M.J."/>
            <person name="Williams K.H."/>
            <person name="Banfield J.F."/>
        </authorList>
    </citation>
    <scope>NUCLEOTIDE SEQUENCE [LARGE SCALE GENOMIC DNA]</scope>
</reference>
<evidence type="ECO:0000259" key="6">
    <source>
        <dbReference type="PROSITE" id="PS51383"/>
    </source>
</evidence>
<keyword evidence="5" id="KW-0456">Lyase</keyword>
<evidence type="ECO:0000313" key="8">
    <source>
        <dbReference type="Proteomes" id="UP000034293"/>
    </source>
</evidence>
<evidence type="ECO:0000256" key="4">
    <source>
        <dbReference type="ARBA" id="ARBA00023027"/>
    </source>
</evidence>
<dbReference type="Gene3D" id="3.40.1190.20">
    <property type="match status" value="1"/>
</dbReference>
<dbReference type="GO" id="GO:0016836">
    <property type="term" value="F:hydro-lyase activity"/>
    <property type="evidence" value="ECO:0007669"/>
    <property type="project" value="InterPro"/>
</dbReference>
<dbReference type="SUPFAM" id="SSF53613">
    <property type="entry name" value="Ribokinase-like"/>
    <property type="match status" value="1"/>
</dbReference>
<evidence type="ECO:0000256" key="3">
    <source>
        <dbReference type="ARBA" id="ARBA00022857"/>
    </source>
</evidence>
<dbReference type="CDD" id="cd01171">
    <property type="entry name" value="YXKO-related"/>
    <property type="match status" value="1"/>
</dbReference>
<protein>
    <submittedName>
        <fullName evidence="7">Carbohydrate kinase, YjeF related protein</fullName>
    </submittedName>
</protein>
<dbReference type="GO" id="GO:0110051">
    <property type="term" value="P:metabolite repair"/>
    <property type="evidence" value="ECO:0007669"/>
    <property type="project" value="TreeGrafter"/>
</dbReference>
<keyword evidence="4" id="KW-0520">NAD</keyword>
<dbReference type="PROSITE" id="PS51383">
    <property type="entry name" value="YJEF_C_3"/>
    <property type="match status" value="1"/>
</dbReference>
<name>A0A0G0SHE3_9BACT</name>
<comment type="caution">
    <text evidence="7">The sequence shown here is derived from an EMBL/GenBank/DDBJ whole genome shotgun (WGS) entry which is preliminary data.</text>
</comment>
<dbReference type="GO" id="GO:0005524">
    <property type="term" value="F:ATP binding"/>
    <property type="evidence" value="ECO:0007669"/>
    <property type="project" value="UniProtKB-KW"/>
</dbReference>
<dbReference type="PATRIC" id="fig|1618553.3.peg.650"/>
<dbReference type="PANTHER" id="PTHR12592">
    <property type="entry name" value="ATP-DEPENDENT (S)-NAD(P)H-HYDRATE DEHYDRATASE FAMILY MEMBER"/>
    <property type="match status" value="1"/>
</dbReference>
<keyword evidence="1" id="KW-0547">Nucleotide-binding</keyword>
<dbReference type="InterPro" id="IPR000631">
    <property type="entry name" value="CARKD"/>
</dbReference>
<evidence type="ECO:0000313" key="7">
    <source>
        <dbReference type="EMBL" id="KKR61796.1"/>
    </source>
</evidence>
<keyword evidence="7" id="KW-0808">Transferase</keyword>
<organism evidence="7 8">
    <name type="scientific">Candidatus Woesebacteria bacterium GW2011_GWA1_40_43</name>
    <dbReference type="NCBI Taxonomy" id="1618553"/>
    <lineage>
        <taxon>Bacteria</taxon>
        <taxon>Candidatus Woeseibacteriota</taxon>
    </lineage>
</organism>
<dbReference type="EMBL" id="LBZA01000053">
    <property type="protein sequence ID" value="KKR61796.1"/>
    <property type="molecule type" value="Genomic_DNA"/>
</dbReference>
<dbReference type="AlphaFoldDB" id="A0A0G0SHE3"/>
<proteinExistence type="predicted"/>
<evidence type="ECO:0000256" key="2">
    <source>
        <dbReference type="ARBA" id="ARBA00022840"/>
    </source>
</evidence>